<evidence type="ECO:0000313" key="2">
    <source>
        <dbReference type="EMBL" id="SFI76007.1"/>
    </source>
</evidence>
<feature type="domain" description="Zinc finger CGNR" evidence="1">
    <location>
        <begin position="152"/>
        <end position="194"/>
    </location>
</feature>
<keyword evidence="3" id="KW-1185">Reference proteome</keyword>
<dbReference type="PANTHER" id="PTHR35525:SF3">
    <property type="entry name" value="BLL6575 PROTEIN"/>
    <property type="match status" value="1"/>
</dbReference>
<dbReference type="InterPro" id="IPR010852">
    <property type="entry name" value="ABATE"/>
</dbReference>
<evidence type="ECO:0000313" key="3">
    <source>
        <dbReference type="Proteomes" id="UP000199548"/>
    </source>
</evidence>
<dbReference type="PANTHER" id="PTHR35525">
    <property type="entry name" value="BLL6575 PROTEIN"/>
    <property type="match status" value="1"/>
</dbReference>
<organism evidence="2 3">
    <name type="scientific">Paraburkholderia megapolitana</name>
    <dbReference type="NCBI Taxonomy" id="420953"/>
    <lineage>
        <taxon>Bacteria</taxon>
        <taxon>Pseudomonadati</taxon>
        <taxon>Pseudomonadota</taxon>
        <taxon>Betaproteobacteria</taxon>
        <taxon>Burkholderiales</taxon>
        <taxon>Burkholderiaceae</taxon>
        <taxon>Paraburkholderia</taxon>
    </lineage>
</organism>
<dbReference type="Gene3D" id="1.10.3300.10">
    <property type="entry name" value="Jann2411-like domain"/>
    <property type="match status" value="1"/>
</dbReference>
<gene>
    <name evidence="2" type="ORF">SAMN05192543_104125</name>
</gene>
<dbReference type="OrthoDB" id="9808437at2"/>
<dbReference type="Pfam" id="PF11706">
    <property type="entry name" value="zf-CGNR"/>
    <property type="match status" value="1"/>
</dbReference>
<dbReference type="AlphaFoldDB" id="A0A1I3KU79"/>
<dbReference type="InterPro" id="IPR021005">
    <property type="entry name" value="Znf_CGNR"/>
</dbReference>
<dbReference type="RefSeq" id="WP_091011761.1">
    <property type="nucleotide sequence ID" value="NZ_CP041743.1"/>
</dbReference>
<dbReference type="SUPFAM" id="SSF160904">
    <property type="entry name" value="Jann2411-like"/>
    <property type="match status" value="1"/>
</dbReference>
<name>A0A1I3KU79_9BURK</name>
<accession>A0A1I3KU79</accession>
<evidence type="ECO:0000259" key="1">
    <source>
        <dbReference type="Pfam" id="PF11706"/>
    </source>
</evidence>
<dbReference type="Pfam" id="PF07336">
    <property type="entry name" value="ABATE"/>
    <property type="match status" value="1"/>
</dbReference>
<sequence>MNSPRPPDVLIEPMLIADHVALDLLNTVAQVDGAPRDFLQSDADVLRWLERMGLPANAPAFALHTPHALLDATRALRETVRTLVAQRKAGENVDVAALNAFLARGRYAVQVVADEGSWRVERRTEQRCVEHLLMPLAEAAAELLANGEFDLVRKCEQPDCTRCFYDRTKSHRRRWCSMATCGNRHKVANYRKRQQG</sequence>
<proteinExistence type="predicted"/>
<dbReference type="STRING" id="420953.SAMN05192543_104125"/>
<reference evidence="2 3" key="1">
    <citation type="submission" date="2016-10" db="EMBL/GenBank/DDBJ databases">
        <authorList>
            <person name="de Groot N.N."/>
        </authorList>
    </citation>
    <scope>NUCLEOTIDE SEQUENCE [LARGE SCALE GENOMIC DNA]</scope>
    <source>
        <strain evidence="2 3">LMG 23650</strain>
    </source>
</reference>
<dbReference type="InterPro" id="IPR023286">
    <property type="entry name" value="ABATE_dom_sf"/>
</dbReference>
<protein>
    <submittedName>
        <fullName evidence="2">Conserved protein containing a Zn-ribbon-like motif, possibly RNA-binding</fullName>
    </submittedName>
</protein>
<dbReference type="EMBL" id="FOQU01000004">
    <property type="protein sequence ID" value="SFI76007.1"/>
    <property type="molecule type" value="Genomic_DNA"/>
</dbReference>
<dbReference type="Proteomes" id="UP000199548">
    <property type="component" value="Unassembled WGS sequence"/>
</dbReference>